<dbReference type="PROSITE" id="PS51257">
    <property type="entry name" value="PROKAR_LIPOPROTEIN"/>
    <property type="match status" value="1"/>
</dbReference>
<dbReference type="OrthoDB" id="5116940at2"/>
<evidence type="ECO:0008006" key="3">
    <source>
        <dbReference type="Google" id="ProtNLM"/>
    </source>
</evidence>
<organism evidence="1 2">
    <name type="scientific">Microbacterium laevaniformans</name>
    <dbReference type="NCBI Taxonomy" id="36807"/>
    <lineage>
        <taxon>Bacteria</taxon>
        <taxon>Bacillati</taxon>
        <taxon>Actinomycetota</taxon>
        <taxon>Actinomycetes</taxon>
        <taxon>Micrococcales</taxon>
        <taxon>Microbacteriaceae</taxon>
        <taxon>Microbacterium</taxon>
    </lineage>
</organism>
<dbReference type="EMBL" id="SRYO01000006">
    <property type="protein sequence ID" value="TGY36288.1"/>
    <property type="molecule type" value="Genomic_DNA"/>
</dbReference>
<proteinExistence type="predicted"/>
<dbReference type="Proteomes" id="UP000309893">
    <property type="component" value="Unassembled WGS sequence"/>
</dbReference>
<protein>
    <recommendedName>
        <fullName evidence="3">Lipoprotein</fullName>
    </recommendedName>
</protein>
<sequence length="147" mass="15548">MRRTVRFVGVTAPLAVGVTLAGCSYVNRVAARINADGSLDFATCDARNADFFEVTWSDDESAEQSAMSVTRIIGDVQTGDVFHLDAVAPASGWTSVTVASLGGQGPGIFASFRAADLESGSWAWNQTGVFIGTVDVEHCELDEANIR</sequence>
<dbReference type="RefSeq" id="WP_135949651.1">
    <property type="nucleotide sequence ID" value="NZ_SRYO01000006.1"/>
</dbReference>
<evidence type="ECO:0000313" key="1">
    <source>
        <dbReference type="EMBL" id="TGY36288.1"/>
    </source>
</evidence>
<accession>A0A4S2D3Z8</accession>
<reference evidence="1 2" key="1">
    <citation type="submission" date="2019-04" db="EMBL/GenBank/DDBJ databases">
        <title>Microbes associate with the intestines of laboratory mice.</title>
        <authorList>
            <person name="Navarre W."/>
            <person name="Wong E."/>
            <person name="Huang K."/>
            <person name="Tropini C."/>
            <person name="Ng K."/>
            <person name="Yu B."/>
        </authorList>
    </citation>
    <scope>NUCLEOTIDE SEQUENCE [LARGE SCALE GENOMIC DNA]</scope>
    <source>
        <strain evidence="1 2">NM46_B2-13</strain>
    </source>
</reference>
<evidence type="ECO:0000313" key="2">
    <source>
        <dbReference type="Proteomes" id="UP000309893"/>
    </source>
</evidence>
<gene>
    <name evidence="1" type="ORF">E5344_10995</name>
</gene>
<comment type="caution">
    <text evidence="1">The sequence shown here is derived from an EMBL/GenBank/DDBJ whole genome shotgun (WGS) entry which is preliminary data.</text>
</comment>
<name>A0A4S2D3Z8_9MICO</name>
<dbReference type="AlphaFoldDB" id="A0A4S2D3Z8"/>